<comment type="caution">
    <text evidence="14">The sequence shown here is derived from an EMBL/GenBank/DDBJ whole genome shotgun (WGS) entry which is preliminary data.</text>
</comment>
<dbReference type="PROSITE" id="PS50111">
    <property type="entry name" value="CHEMOTAXIS_TRANSDUC_2"/>
    <property type="match status" value="1"/>
</dbReference>
<feature type="domain" description="Methyl-accepting transducer" evidence="12">
    <location>
        <begin position="428"/>
        <end position="664"/>
    </location>
</feature>
<dbReference type="SUPFAM" id="SSF58104">
    <property type="entry name" value="Methyl-accepting chemotaxis protein (MCP) signaling domain"/>
    <property type="match status" value="1"/>
</dbReference>
<dbReference type="PANTHER" id="PTHR32089">
    <property type="entry name" value="METHYL-ACCEPTING CHEMOTAXIS PROTEIN MCPB"/>
    <property type="match status" value="1"/>
</dbReference>
<evidence type="ECO:0000256" key="1">
    <source>
        <dbReference type="ARBA" id="ARBA00004651"/>
    </source>
</evidence>
<proteinExistence type="inferred from homology"/>
<keyword evidence="15" id="KW-1185">Reference proteome</keyword>
<accession>A0A017RYD4</accession>
<reference evidence="14 15" key="1">
    <citation type="journal article" date="2014" name="Genome Announc.">
        <title>Draft Genome Sequence of Fervidicella metallireducens Strain AeBT, an Iron-Reducing Thermoanaerobe from the Great Artesian Basin.</title>
        <authorList>
            <person name="Patel B.K."/>
        </authorList>
    </citation>
    <scope>NUCLEOTIDE SEQUENCE [LARGE SCALE GENOMIC DNA]</scope>
    <source>
        <strain evidence="14 15">AeB</strain>
    </source>
</reference>
<dbReference type="GO" id="GO:0007165">
    <property type="term" value="P:signal transduction"/>
    <property type="evidence" value="ECO:0007669"/>
    <property type="project" value="UniProtKB-KW"/>
</dbReference>
<keyword evidence="5 11" id="KW-1133">Transmembrane helix</keyword>
<dbReference type="RefSeq" id="WP_035378798.1">
    <property type="nucleotide sequence ID" value="NZ_AZQP01000011.1"/>
</dbReference>
<feature type="coiled-coil region" evidence="10">
    <location>
        <begin position="632"/>
        <end position="701"/>
    </location>
</feature>
<dbReference type="PANTHER" id="PTHR32089:SF112">
    <property type="entry name" value="LYSOZYME-LIKE PROTEIN-RELATED"/>
    <property type="match status" value="1"/>
</dbReference>
<evidence type="ECO:0000259" key="12">
    <source>
        <dbReference type="PROSITE" id="PS50111"/>
    </source>
</evidence>
<evidence type="ECO:0000313" key="14">
    <source>
        <dbReference type="EMBL" id="EYE88950.1"/>
    </source>
</evidence>
<dbReference type="InterPro" id="IPR003660">
    <property type="entry name" value="HAMP_dom"/>
</dbReference>
<dbReference type="Pfam" id="PF00672">
    <property type="entry name" value="HAMP"/>
    <property type="match status" value="1"/>
</dbReference>
<dbReference type="GO" id="GO:0005886">
    <property type="term" value="C:plasma membrane"/>
    <property type="evidence" value="ECO:0007669"/>
    <property type="project" value="UniProtKB-SubCell"/>
</dbReference>
<comment type="subcellular location">
    <subcellularLocation>
        <location evidence="1">Cell membrane</location>
        <topology evidence="1">Multi-pass membrane protein</topology>
    </subcellularLocation>
</comment>
<keyword evidence="3" id="KW-0145">Chemotaxis</keyword>
<evidence type="ECO:0000256" key="10">
    <source>
        <dbReference type="SAM" id="Coils"/>
    </source>
</evidence>
<dbReference type="Proteomes" id="UP000019681">
    <property type="component" value="Unassembled WGS sequence"/>
</dbReference>
<evidence type="ECO:0000256" key="9">
    <source>
        <dbReference type="PROSITE-ProRule" id="PRU00284"/>
    </source>
</evidence>
<evidence type="ECO:0000313" key="15">
    <source>
        <dbReference type="Proteomes" id="UP000019681"/>
    </source>
</evidence>
<dbReference type="AlphaFoldDB" id="A0A017RYD4"/>
<dbReference type="InterPro" id="IPR033479">
    <property type="entry name" value="dCache_1"/>
</dbReference>
<feature type="transmembrane region" description="Helical" evidence="11">
    <location>
        <begin position="51"/>
        <end position="74"/>
    </location>
</feature>
<dbReference type="Pfam" id="PF02743">
    <property type="entry name" value="dCache_1"/>
    <property type="match status" value="1"/>
</dbReference>
<dbReference type="Gene3D" id="1.10.287.950">
    <property type="entry name" value="Methyl-accepting chemotaxis protein"/>
    <property type="match status" value="1"/>
</dbReference>
<evidence type="ECO:0000256" key="11">
    <source>
        <dbReference type="SAM" id="Phobius"/>
    </source>
</evidence>
<organism evidence="14 15">
    <name type="scientific">Fervidicella metallireducens AeB</name>
    <dbReference type="NCBI Taxonomy" id="1403537"/>
    <lineage>
        <taxon>Bacteria</taxon>
        <taxon>Bacillati</taxon>
        <taxon>Bacillota</taxon>
        <taxon>Clostridia</taxon>
        <taxon>Eubacteriales</taxon>
        <taxon>Clostridiaceae</taxon>
        <taxon>Fervidicella</taxon>
    </lineage>
</organism>
<keyword evidence="10" id="KW-0175">Coiled coil</keyword>
<dbReference type="SMART" id="SM00283">
    <property type="entry name" value="MA"/>
    <property type="match status" value="1"/>
</dbReference>
<dbReference type="OrthoDB" id="9760371at2"/>
<dbReference type="GO" id="GO:0006935">
    <property type="term" value="P:chemotaxis"/>
    <property type="evidence" value="ECO:0007669"/>
    <property type="project" value="UniProtKB-KW"/>
</dbReference>
<evidence type="ECO:0000256" key="6">
    <source>
        <dbReference type="ARBA" id="ARBA00023136"/>
    </source>
</evidence>
<gene>
    <name evidence="14" type="ORF">Q428_05290</name>
</gene>
<evidence type="ECO:0008006" key="16">
    <source>
        <dbReference type="Google" id="ProtNLM"/>
    </source>
</evidence>
<keyword evidence="7 9" id="KW-0807">Transducer</keyword>
<protein>
    <recommendedName>
        <fullName evidence="16">Methyl-accepting chemotaxis protein</fullName>
    </recommendedName>
</protein>
<dbReference type="InterPro" id="IPR004089">
    <property type="entry name" value="MCPsignal_dom"/>
</dbReference>
<evidence type="ECO:0000256" key="3">
    <source>
        <dbReference type="ARBA" id="ARBA00022500"/>
    </source>
</evidence>
<dbReference type="SMART" id="SM00304">
    <property type="entry name" value="HAMP"/>
    <property type="match status" value="1"/>
</dbReference>
<dbReference type="CDD" id="cd18773">
    <property type="entry name" value="PDC1_HK_sensor"/>
    <property type="match status" value="1"/>
</dbReference>
<dbReference type="EMBL" id="AZQP01000011">
    <property type="protein sequence ID" value="EYE88950.1"/>
    <property type="molecule type" value="Genomic_DNA"/>
</dbReference>
<dbReference type="CDD" id="cd12912">
    <property type="entry name" value="PDC2_MCP_like"/>
    <property type="match status" value="1"/>
</dbReference>
<comment type="similarity">
    <text evidence="8">Belongs to the methyl-accepting chemotaxis (MCP) protein family.</text>
</comment>
<evidence type="ECO:0000259" key="13">
    <source>
        <dbReference type="PROSITE" id="PS50885"/>
    </source>
</evidence>
<feature type="transmembrane region" description="Helical" evidence="11">
    <location>
        <begin position="334"/>
        <end position="360"/>
    </location>
</feature>
<evidence type="ECO:0000256" key="4">
    <source>
        <dbReference type="ARBA" id="ARBA00022692"/>
    </source>
</evidence>
<evidence type="ECO:0000256" key="2">
    <source>
        <dbReference type="ARBA" id="ARBA00022475"/>
    </source>
</evidence>
<evidence type="ECO:0000256" key="8">
    <source>
        <dbReference type="ARBA" id="ARBA00029447"/>
    </source>
</evidence>
<keyword evidence="6 11" id="KW-0472">Membrane</keyword>
<dbReference type="Gene3D" id="3.30.450.20">
    <property type="entry name" value="PAS domain"/>
    <property type="match status" value="1"/>
</dbReference>
<sequence length="714" mass="79893">MKLDKQVIKEKVKNLYQKSFQVIRRISSNKLSMFSSKLSFKISFKSLKTKLILILICVIFFPMLISSTISTLFLSKTIEKSYIENLKKSVVDVNGIIDEKCSTYESIINLISQNSIISSKNVDNTAIKNELAKVLKSNVDIKKSFLIKEDGSYYSCPEILNVKKDYRNEDFYKKTILNHNNPYWGEFNIDMSNKKTLGTLTKAVYDESNNLIGVVGIEIDISKITNLFSSIGTGDSGQILMLNSKGIVLSSRYSDIIGKNLNPSNKGSGIVNAFISPNDVDWIKNVIGGKKDFIETKFLGEKRYIYYSTNFKSGWRIIAEVKKSEVQDKFTTSYITIIVVFVVFVVISILIGITFSHSILKGINKLKHAMKRGEDGILDSLITVTSTDEIGELGMHFNSMITNMKSLVISIKDAASVLLSSSEELNLQASLTASSTDKVASSIDTISSSAEKQEEEVDYINKVIYDFNEGMDEFSHIYKSLTFESKDINENNLRAVESLMLLKDKNIITKESAYDIEKMVEALAIKIDNIGTILNNIMSISSQTNLLALNAAIEAARAGEAGRGFSVVADEVRKLAEQTSKSVEFIKNITSDIINTTKNTLDKAKKIQEDVDSQSCALDITENSFNRLNLSISRMTSTLENMNNKIANLILKSNSLSTNAESILNLSKESSYKSKEIYTYLEEQQTDINKVTNHADELHKLADNLNTMINKFQI</sequence>
<dbReference type="PROSITE" id="PS50885">
    <property type="entry name" value="HAMP"/>
    <property type="match status" value="1"/>
</dbReference>
<keyword evidence="4 11" id="KW-0812">Transmembrane</keyword>
<evidence type="ECO:0000256" key="7">
    <source>
        <dbReference type="ARBA" id="ARBA00023224"/>
    </source>
</evidence>
<keyword evidence="2" id="KW-1003">Cell membrane</keyword>
<feature type="domain" description="HAMP" evidence="13">
    <location>
        <begin position="357"/>
        <end position="409"/>
    </location>
</feature>
<dbReference type="STRING" id="1403537.Q428_05290"/>
<evidence type="ECO:0000256" key="5">
    <source>
        <dbReference type="ARBA" id="ARBA00022989"/>
    </source>
</evidence>
<dbReference type="Pfam" id="PF00015">
    <property type="entry name" value="MCPsignal"/>
    <property type="match status" value="1"/>
</dbReference>
<name>A0A017RYD4_9CLOT</name>
<dbReference type="CDD" id="cd06225">
    <property type="entry name" value="HAMP"/>
    <property type="match status" value="1"/>
</dbReference>